<evidence type="ECO:0000256" key="1">
    <source>
        <dbReference type="SAM" id="MobiDB-lite"/>
    </source>
</evidence>
<accession>A0A450WSA7</accession>
<gene>
    <name evidence="2" type="ORF">BECKLPF1236B_GA0070989_11921</name>
</gene>
<dbReference type="EMBL" id="CAADFK010000192">
    <property type="protein sequence ID" value="VFK19925.1"/>
    <property type="molecule type" value="Genomic_DNA"/>
</dbReference>
<reference evidence="2" key="1">
    <citation type="submission" date="2019-02" db="EMBL/GenBank/DDBJ databases">
        <authorList>
            <person name="Gruber-Vodicka R. H."/>
            <person name="Seah K. B. B."/>
        </authorList>
    </citation>
    <scope>NUCLEOTIDE SEQUENCE</scope>
    <source>
        <strain evidence="2">BECK_S313</strain>
    </source>
</reference>
<name>A0A450WSA7_9GAMM</name>
<dbReference type="AlphaFoldDB" id="A0A450WSA7"/>
<feature type="compositionally biased region" description="Polar residues" evidence="1">
    <location>
        <begin position="24"/>
        <end position="40"/>
    </location>
</feature>
<protein>
    <submittedName>
        <fullName evidence="2">Uncharacterized protein</fullName>
    </submittedName>
</protein>
<proteinExistence type="predicted"/>
<feature type="region of interest" description="Disordered" evidence="1">
    <location>
        <begin position="1"/>
        <end position="89"/>
    </location>
</feature>
<evidence type="ECO:0000313" key="2">
    <source>
        <dbReference type="EMBL" id="VFK19925.1"/>
    </source>
</evidence>
<feature type="compositionally biased region" description="Polar residues" evidence="1">
    <location>
        <begin position="75"/>
        <end position="85"/>
    </location>
</feature>
<sequence length="118" mass="12568">MPERGTSVNGGNRPPRGNGEGVAQASSLPNLCPTRRSTSAKGACSRLPNSSCPVTLPQLSLGDVMPQSRRASSRGLEQSSETGSGLSLFDRKRGRFPFMAFSEDTYLSRSHALRVGTK</sequence>
<organism evidence="2">
    <name type="scientific">Candidatus Kentrum sp. LPFa</name>
    <dbReference type="NCBI Taxonomy" id="2126335"/>
    <lineage>
        <taxon>Bacteria</taxon>
        <taxon>Pseudomonadati</taxon>
        <taxon>Pseudomonadota</taxon>
        <taxon>Gammaproteobacteria</taxon>
        <taxon>Candidatus Kentrum</taxon>
    </lineage>
</organism>